<keyword evidence="1" id="KW-1133">Transmembrane helix</keyword>
<keyword evidence="3" id="KW-1185">Reference proteome</keyword>
<dbReference type="RefSeq" id="WP_272748090.1">
    <property type="nucleotide sequence ID" value="NZ_JAQQKX010000007.1"/>
</dbReference>
<accession>A0ABT5HU73</accession>
<evidence type="ECO:0000313" key="2">
    <source>
        <dbReference type="EMBL" id="MDC7683621.1"/>
    </source>
</evidence>
<evidence type="ECO:0000256" key="1">
    <source>
        <dbReference type="SAM" id="Phobius"/>
    </source>
</evidence>
<sequence>MYATFTDRFTQRPQGRLELWLPVLIIIAMLHGLGLWHAQVNSRYELEHESTFCPSHPLFFPTIISPPRPVDAAIEVRPPISVKSSVEPLPALTFLKRPNDAEARQALGQTTLTGSQRVTLFCKVESDGRLSACRSLTRPDDPLGDITAHLFEQHTQLAAPYPPSRQVFVHYDWKS</sequence>
<reference evidence="2 3" key="1">
    <citation type="submission" date="2023-01" db="EMBL/GenBank/DDBJ databases">
        <title>Novel species of the genus Asticcacaulis isolated from rivers.</title>
        <authorList>
            <person name="Lu H."/>
        </authorList>
    </citation>
    <scope>NUCLEOTIDE SEQUENCE [LARGE SCALE GENOMIC DNA]</scope>
    <source>
        <strain evidence="2 3">BYS171W</strain>
    </source>
</reference>
<organism evidence="2 3">
    <name type="scientific">Asticcacaulis aquaticus</name>
    <dbReference type="NCBI Taxonomy" id="2984212"/>
    <lineage>
        <taxon>Bacteria</taxon>
        <taxon>Pseudomonadati</taxon>
        <taxon>Pseudomonadota</taxon>
        <taxon>Alphaproteobacteria</taxon>
        <taxon>Caulobacterales</taxon>
        <taxon>Caulobacteraceae</taxon>
        <taxon>Asticcacaulis</taxon>
    </lineage>
</organism>
<feature type="transmembrane region" description="Helical" evidence="1">
    <location>
        <begin position="20"/>
        <end position="38"/>
    </location>
</feature>
<gene>
    <name evidence="2" type="ORF">PQU92_10055</name>
</gene>
<keyword evidence="1" id="KW-0812">Transmembrane</keyword>
<proteinExistence type="predicted"/>
<name>A0ABT5HU73_9CAUL</name>
<evidence type="ECO:0008006" key="4">
    <source>
        <dbReference type="Google" id="ProtNLM"/>
    </source>
</evidence>
<dbReference type="Proteomes" id="UP001214854">
    <property type="component" value="Unassembled WGS sequence"/>
</dbReference>
<keyword evidence="1" id="KW-0472">Membrane</keyword>
<evidence type="ECO:0000313" key="3">
    <source>
        <dbReference type="Proteomes" id="UP001214854"/>
    </source>
</evidence>
<comment type="caution">
    <text evidence="2">The sequence shown here is derived from an EMBL/GenBank/DDBJ whole genome shotgun (WGS) entry which is preliminary data.</text>
</comment>
<protein>
    <recommendedName>
        <fullName evidence="4">TonB C-terminal domain-containing protein</fullName>
    </recommendedName>
</protein>
<dbReference type="EMBL" id="JAQQKX010000007">
    <property type="protein sequence ID" value="MDC7683621.1"/>
    <property type="molecule type" value="Genomic_DNA"/>
</dbReference>